<comment type="caution">
    <text evidence="1">The sequence shown here is derived from an EMBL/GenBank/DDBJ whole genome shotgun (WGS) entry which is preliminary data.</text>
</comment>
<protein>
    <recommendedName>
        <fullName evidence="3">Reverse transcriptase domain-containing protein</fullName>
    </recommendedName>
</protein>
<dbReference type="Proteomes" id="UP001055712">
    <property type="component" value="Unassembled WGS sequence"/>
</dbReference>
<reference evidence="1" key="2">
    <citation type="submission" date="2020-11" db="EMBL/GenBank/DDBJ databases">
        <authorList>
            <person name="Cecchin M."/>
            <person name="Marcolungo L."/>
            <person name="Rossato M."/>
            <person name="Girolomoni L."/>
            <person name="Cosentino E."/>
            <person name="Cuine S."/>
            <person name="Li-Beisson Y."/>
            <person name="Delledonne M."/>
            <person name="Ballottari M."/>
        </authorList>
    </citation>
    <scope>NUCLEOTIDE SEQUENCE</scope>
    <source>
        <strain evidence="1">211/11P</strain>
        <tissue evidence="1">Whole cell</tissue>
    </source>
</reference>
<organism evidence="1 2">
    <name type="scientific">Chlorella vulgaris</name>
    <name type="common">Green alga</name>
    <dbReference type="NCBI Taxonomy" id="3077"/>
    <lineage>
        <taxon>Eukaryota</taxon>
        <taxon>Viridiplantae</taxon>
        <taxon>Chlorophyta</taxon>
        <taxon>core chlorophytes</taxon>
        <taxon>Trebouxiophyceae</taxon>
        <taxon>Chlorellales</taxon>
        <taxon>Chlorellaceae</taxon>
        <taxon>Chlorella clade</taxon>
        <taxon>Chlorella</taxon>
    </lineage>
</organism>
<evidence type="ECO:0008006" key="3">
    <source>
        <dbReference type="Google" id="ProtNLM"/>
    </source>
</evidence>
<gene>
    <name evidence="1" type="ORF">D9Q98_001247</name>
</gene>
<keyword evidence="2" id="KW-1185">Reference proteome</keyword>
<accession>A0A9D4TZT6</accession>
<proteinExistence type="predicted"/>
<sequence length="370" mass="39410">MEERGSDGADASGIRAAGQFGLLAAARHTSCGAGTAHPARPAPHRGAATVGLQLVDFRKVYDSVLRQQLWDKLAASSLGGNWLRALQALYPNVPMATACGTGSHASCNVLCTALGVEAAPLQLRLISTMMDAVLSYGSEVWGMQLAAGSAAGKFSSTTGSKAARLHLAHFWRLLGVRQGTQAAVVPAEAGERPLWQRWLLRAVQLWAMAVTAEQGSLLLQAVTASVALAVARPGHRFPAMQPWARQLAAALAATGVRLDRHQLMPIWKEAMQRTCSTWQLIQLQDAATREGASKLQHYTQGVCGGTLDAASLGSRAAYLTAVRECSRRAPLAQLRTGSHWGAEETGHWDKIPPEQRLCSHCGRGSKQSST</sequence>
<dbReference type="AlphaFoldDB" id="A0A9D4TZT6"/>
<dbReference type="OrthoDB" id="515277at2759"/>
<evidence type="ECO:0000313" key="2">
    <source>
        <dbReference type="Proteomes" id="UP001055712"/>
    </source>
</evidence>
<reference evidence="1" key="1">
    <citation type="journal article" date="2019" name="Plant J.">
        <title>Chlorella vulgaris genome assembly and annotation reveals the molecular basis for metabolic acclimation to high light conditions.</title>
        <authorList>
            <person name="Cecchin M."/>
            <person name="Marcolungo L."/>
            <person name="Rossato M."/>
            <person name="Girolomoni L."/>
            <person name="Cosentino E."/>
            <person name="Cuine S."/>
            <person name="Li-Beisson Y."/>
            <person name="Delledonne M."/>
            <person name="Ballottari M."/>
        </authorList>
    </citation>
    <scope>NUCLEOTIDE SEQUENCE</scope>
    <source>
        <strain evidence="1">211/11P</strain>
    </source>
</reference>
<evidence type="ECO:0000313" key="1">
    <source>
        <dbReference type="EMBL" id="KAI3438830.1"/>
    </source>
</evidence>
<dbReference type="EMBL" id="SIDB01000001">
    <property type="protein sequence ID" value="KAI3438830.1"/>
    <property type="molecule type" value="Genomic_DNA"/>
</dbReference>
<name>A0A9D4TZT6_CHLVU</name>